<sequence length="180" mass="20572">MDLSAFITWTQCSKVLDHFIISVHHDNNSHALDYINKAFQQHQSRKSPTPLSHHEEIPALHNKLSELSQTVMAHQQEIINMRFFAQQLDKQRFMNSFTLDALLSRTIAQKMLWRFAQVMRTILILQTPARPQGTPGVHKAAPHDDLKRHQDQSARMLNGAAFVIMTSALAISARCLLRAL</sequence>
<reference evidence="1" key="1">
    <citation type="submission" date="2013-08" db="EMBL/GenBank/DDBJ databases">
        <title>Gene expansion shapes genome architecture in the human pathogen Lichtheimia corymbifera: an evolutionary genomics analysis in the ancient terrestrial Mucorales (Mucoromycotina).</title>
        <authorList>
            <person name="Schwartze V.U."/>
            <person name="Winter S."/>
            <person name="Shelest E."/>
            <person name="Marcet-Houben M."/>
            <person name="Horn F."/>
            <person name="Wehner S."/>
            <person name="Hoffmann K."/>
            <person name="Riege K."/>
            <person name="Sammeth M."/>
            <person name="Nowrousian M."/>
            <person name="Valiante V."/>
            <person name="Linde J."/>
            <person name="Jacobsen I.D."/>
            <person name="Marz M."/>
            <person name="Brakhage A.A."/>
            <person name="Gabaldon T."/>
            <person name="Bocker S."/>
            <person name="Voigt K."/>
        </authorList>
    </citation>
    <scope>NUCLEOTIDE SEQUENCE [LARGE SCALE GENOMIC DNA]</scope>
    <source>
        <strain evidence="1">FSU 9682</strain>
    </source>
</reference>
<accession>A0A068S741</accession>
<keyword evidence="2" id="KW-1185">Reference proteome</keyword>
<gene>
    <name evidence="1" type="ORF">LCOR_08963.1</name>
</gene>
<dbReference type="VEuPathDB" id="FungiDB:LCOR_08963.1"/>
<organism evidence="1 2">
    <name type="scientific">Lichtheimia corymbifera JMRC:FSU:9682</name>
    <dbReference type="NCBI Taxonomy" id="1263082"/>
    <lineage>
        <taxon>Eukaryota</taxon>
        <taxon>Fungi</taxon>
        <taxon>Fungi incertae sedis</taxon>
        <taxon>Mucoromycota</taxon>
        <taxon>Mucoromycotina</taxon>
        <taxon>Mucoromycetes</taxon>
        <taxon>Mucorales</taxon>
        <taxon>Lichtheimiaceae</taxon>
        <taxon>Lichtheimia</taxon>
    </lineage>
</organism>
<evidence type="ECO:0000313" key="1">
    <source>
        <dbReference type="EMBL" id="CDH58084.1"/>
    </source>
</evidence>
<dbReference type="AlphaFoldDB" id="A0A068S741"/>
<name>A0A068S741_9FUNG</name>
<protein>
    <submittedName>
        <fullName evidence="1">Uncharacterized protein</fullName>
    </submittedName>
</protein>
<proteinExistence type="predicted"/>
<dbReference type="EMBL" id="CBTN010000052">
    <property type="protein sequence ID" value="CDH58084.1"/>
    <property type="molecule type" value="Genomic_DNA"/>
</dbReference>
<comment type="caution">
    <text evidence="1">The sequence shown here is derived from an EMBL/GenBank/DDBJ whole genome shotgun (WGS) entry which is preliminary data.</text>
</comment>
<evidence type="ECO:0000313" key="2">
    <source>
        <dbReference type="Proteomes" id="UP000027586"/>
    </source>
</evidence>
<dbReference type="Proteomes" id="UP000027586">
    <property type="component" value="Unassembled WGS sequence"/>
</dbReference>